<accession>A0A811UMX2</accession>
<keyword evidence="1" id="KW-0863">Zinc-finger</keyword>
<sequence length="158" mass="17143">MHADCRMQIRCPKCGQSFSTGTSLTKHKRFCDSTSVPLPTQAVSVATGAATGVTLPPHLPTHQQQAMQSHVAALQSMNAAVAAAAGNGKGTGAGIPGTGMPPAHILSCYFRRSRSSRTFLTVFQVYFHQIRRRRPTFRSCFRRPIWICACRRPVATTG</sequence>
<keyword evidence="1" id="KW-0862">Zinc</keyword>
<protein>
    <submittedName>
        <fullName evidence="3">(Mediterranean fruit fly) hypothetical protein</fullName>
    </submittedName>
</protein>
<dbReference type="InterPro" id="IPR013087">
    <property type="entry name" value="Znf_C2H2_type"/>
</dbReference>
<gene>
    <name evidence="3" type="ORF">CCAP1982_LOCUS7678</name>
</gene>
<dbReference type="EMBL" id="CAJHJT010000012">
    <property type="protein sequence ID" value="CAD6999135.1"/>
    <property type="molecule type" value="Genomic_DNA"/>
</dbReference>
<evidence type="ECO:0000313" key="4">
    <source>
        <dbReference type="Proteomes" id="UP000606786"/>
    </source>
</evidence>
<comment type="caution">
    <text evidence="3">The sequence shown here is derived from an EMBL/GenBank/DDBJ whole genome shotgun (WGS) entry which is preliminary data.</text>
</comment>
<evidence type="ECO:0000313" key="3">
    <source>
        <dbReference type="EMBL" id="CAD6999135.1"/>
    </source>
</evidence>
<evidence type="ECO:0000256" key="1">
    <source>
        <dbReference type="PROSITE-ProRule" id="PRU00042"/>
    </source>
</evidence>
<dbReference type="AlphaFoldDB" id="A0A811UMX2"/>
<dbReference type="PROSITE" id="PS50157">
    <property type="entry name" value="ZINC_FINGER_C2H2_2"/>
    <property type="match status" value="1"/>
</dbReference>
<feature type="domain" description="C2H2-type" evidence="2">
    <location>
        <begin position="9"/>
        <end position="37"/>
    </location>
</feature>
<reference evidence="3" key="1">
    <citation type="submission" date="2020-11" db="EMBL/GenBank/DDBJ databases">
        <authorList>
            <person name="Whitehead M."/>
        </authorList>
    </citation>
    <scope>NUCLEOTIDE SEQUENCE</scope>
    <source>
        <strain evidence="3">EGII</strain>
    </source>
</reference>
<evidence type="ECO:0000259" key="2">
    <source>
        <dbReference type="PROSITE" id="PS50157"/>
    </source>
</evidence>
<keyword evidence="4" id="KW-1185">Reference proteome</keyword>
<proteinExistence type="predicted"/>
<keyword evidence="1" id="KW-0479">Metal-binding</keyword>
<dbReference type="Proteomes" id="UP000606786">
    <property type="component" value="Unassembled WGS sequence"/>
</dbReference>
<organism evidence="3 4">
    <name type="scientific">Ceratitis capitata</name>
    <name type="common">Mediterranean fruit fly</name>
    <name type="synonym">Tephritis capitata</name>
    <dbReference type="NCBI Taxonomy" id="7213"/>
    <lineage>
        <taxon>Eukaryota</taxon>
        <taxon>Metazoa</taxon>
        <taxon>Ecdysozoa</taxon>
        <taxon>Arthropoda</taxon>
        <taxon>Hexapoda</taxon>
        <taxon>Insecta</taxon>
        <taxon>Pterygota</taxon>
        <taxon>Neoptera</taxon>
        <taxon>Endopterygota</taxon>
        <taxon>Diptera</taxon>
        <taxon>Brachycera</taxon>
        <taxon>Muscomorpha</taxon>
        <taxon>Tephritoidea</taxon>
        <taxon>Tephritidae</taxon>
        <taxon>Ceratitis</taxon>
        <taxon>Ceratitis</taxon>
    </lineage>
</organism>
<dbReference type="OrthoDB" id="9368434at2759"/>
<name>A0A811UMX2_CERCA</name>
<dbReference type="GO" id="GO:0008270">
    <property type="term" value="F:zinc ion binding"/>
    <property type="evidence" value="ECO:0007669"/>
    <property type="project" value="UniProtKB-KW"/>
</dbReference>